<comment type="catalytic activity">
    <reaction evidence="9">
        <text>a (2E,4Z)-dienoyl-CoA + NADPH + H(+) = a 4,5-saturated-(3E)-enoyl-CoA + NADP(+)</text>
        <dbReference type="Rhea" id="RHEA:61892"/>
        <dbReference type="ChEBI" id="CHEBI:15378"/>
        <dbReference type="ChEBI" id="CHEBI:57783"/>
        <dbReference type="ChEBI" id="CHEBI:58349"/>
        <dbReference type="ChEBI" id="CHEBI:85099"/>
        <dbReference type="ChEBI" id="CHEBI:85493"/>
        <dbReference type="EC" id="1.3.1.124"/>
    </reaction>
</comment>
<organism evidence="11 12">
    <name type="scientific">Saccoglossus kowalevskii</name>
    <name type="common">Acorn worm</name>
    <dbReference type="NCBI Taxonomy" id="10224"/>
    <lineage>
        <taxon>Eukaryota</taxon>
        <taxon>Metazoa</taxon>
        <taxon>Hemichordata</taxon>
        <taxon>Enteropneusta</taxon>
        <taxon>Harrimaniidae</taxon>
        <taxon>Saccoglossus</taxon>
    </lineage>
</organism>
<evidence type="ECO:0000313" key="11">
    <source>
        <dbReference type="Proteomes" id="UP000694865"/>
    </source>
</evidence>
<evidence type="ECO:0000256" key="8">
    <source>
        <dbReference type="ARBA" id="ARBA00048009"/>
    </source>
</evidence>
<dbReference type="InterPro" id="IPR002347">
    <property type="entry name" value="SDR_fam"/>
</dbReference>
<dbReference type="GeneID" id="100379042"/>
<comment type="catalytic activity">
    <reaction evidence="8">
        <text>a (2E,4E)-dienoyl-CoA + NADPH + H(+) = a 4,5-saturated-(3E)-enoyl-CoA + NADP(+)</text>
        <dbReference type="Rhea" id="RHEA:45912"/>
        <dbReference type="ChEBI" id="CHEBI:15378"/>
        <dbReference type="ChEBI" id="CHEBI:57783"/>
        <dbReference type="ChEBI" id="CHEBI:58349"/>
        <dbReference type="ChEBI" id="CHEBI:85101"/>
        <dbReference type="ChEBI" id="CHEBI:85493"/>
        <dbReference type="EC" id="1.3.1.124"/>
    </reaction>
</comment>
<protein>
    <recommendedName>
        <fullName evidence="6">Peroxisomal 2,4-dienoyl-CoA reductase [(3E)-enoyl-CoA-producing]</fullName>
        <ecNumber evidence="5">1.3.1.124</ecNumber>
    </recommendedName>
    <alternativeName>
        <fullName evidence="7">2,4-dienoyl-CoA reductase 2</fullName>
    </alternativeName>
</protein>
<dbReference type="PRINTS" id="PR00081">
    <property type="entry name" value="GDHRDH"/>
</dbReference>
<evidence type="ECO:0000256" key="1">
    <source>
        <dbReference type="ARBA" id="ARBA00022857"/>
    </source>
</evidence>
<dbReference type="PANTHER" id="PTHR43296:SF2">
    <property type="entry name" value="PEROXISOMAL 2,4-DIENOYL-COA REDUCTASE [(3E)-ENOYL-COA-PRODUCING]"/>
    <property type="match status" value="1"/>
</dbReference>
<dbReference type="EC" id="1.3.1.124" evidence="5"/>
<accession>A0ABM0N1A0</accession>
<keyword evidence="11" id="KW-1185">Reference proteome</keyword>
<evidence type="ECO:0000256" key="2">
    <source>
        <dbReference type="ARBA" id="ARBA00023002"/>
    </source>
</evidence>
<evidence type="ECO:0000256" key="4">
    <source>
        <dbReference type="ARBA" id="ARBA00025939"/>
    </source>
</evidence>
<dbReference type="InterPro" id="IPR045017">
    <property type="entry name" value="DECR2-like"/>
</dbReference>
<dbReference type="Gene3D" id="3.40.50.720">
    <property type="entry name" value="NAD(P)-binding Rossmann-like Domain"/>
    <property type="match status" value="1"/>
</dbReference>
<evidence type="ECO:0000256" key="10">
    <source>
        <dbReference type="ARBA" id="ARBA00048631"/>
    </source>
</evidence>
<name>A0ABM0N1A0_SACKO</name>
<keyword evidence="2" id="KW-0560">Oxidoreductase</keyword>
<evidence type="ECO:0000256" key="7">
    <source>
        <dbReference type="ARBA" id="ARBA00030890"/>
    </source>
</evidence>
<dbReference type="Proteomes" id="UP000694865">
    <property type="component" value="Unplaced"/>
</dbReference>
<proteinExistence type="inferred from homology"/>
<dbReference type="RefSeq" id="XP_006826041.1">
    <property type="nucleotide sequence ID" value="XM_006825978.1"/>
</dbReference>
<dbReference type="Pfam" id="PF13561">
    <property type="entry name" value="adh_short_C2"/>
    <property type="match status" value="1"/>
</dbReference>
<dbReference type="CDD" id="cd05369">
    <property type="entry name" value="TER_DECR_SDR_a"/>
    <property type="match status" value="1"/>
</dbReference>
<dbReference type="PRINTS" id="PR00080">
    <property type="entry name" value="SDRFAMILY"/>
</dbReference>
<reference evidence="12" key="1">
    <citation type="submission" date="2025-08" db="UniProtKB">
        <authorList>
            <consortium name="RefSeq"/>
        </authorList>
    </citation>
    <scope>IDENTIFICATION</scope>
    <source>
        <tissue evidence="12">Testes</tissue>
    </source>
</reference>
<dbReference type="SUPFAM" id="SSF51735">
    <property type="entry name" value="NAD(P)-binding Rossmann-fold domains"/>
    <property type="match status" value="1"/>
</dbReference>
<evidence type="ECO:0000256" key="9">
    <source>
        <dbReference type="ARBA" id="ARBA00048340"/>
    </source>
</evidence>
<evidence type="ECO:0000256" key="3">
    <source>
        <dbReference type="ARBA" id="ARBA00025787"/>
    </source>
</evidence>
<keyword evidence="1" id="KW-0521">NADP</keyword>
<comment type="subunit">
    <text evidence="4">Monomer, dimer and oligomer.</text>
</comment>
<evidence type="ECO:0000313" key="12">
    <source>
        <dbReference type="RefSeq" id="XP_006826041.1"/>
    </source>
</evidence>
<evidence type="ECO:0000256" key="5">
    <source>
        <dbReference type="ARBA" id="ARBA00026117"/>
    </source>
</evidence>
<evidence type="ECO:0000256" key="6">
    <source>
        <dbReference type="ARBA" id="ARBA00026221"/>
    </source>
</evidence>
<dbReference type="PANTHER" id="PTHR43296">
    <property type="entry name" value="PEROXISOMAL 2,4-DIENOYL-COA REDUCTASE"/>
    <property type="match status" value="1"/>
</dbReference>
<comment type="catalytic activity">
    <reaction evidence="10">
        <text>(2E,4Z,7Z,10Z,13Z,16Z,19Z)-docosaheptaenoyl-CoA + NADPH + H(+) = (3E,7Z,10Z,13Z,16Z,19Z)-docosahexaenoyl-CoA + NADP(+)</text>
        <dbReference type="Rhea" id="RHEA:44920"/>
        <dbReference type="ChEBI" id="CHEBI:15378"/>
        <dbReference type="ChEBI" id="CHEBI:57783"/>
        <dbReference type="ChEBI" id="CHEBI:58349"/>
        <dbReference type="ChEBI" id="CHEBI:77559"/>
        <dbReference type="ChEBI" id="CHEBI:84791"/>
    </reaction>
</comment>
<sequence>MADNTDPDTALIENYQGFFREDLLKNKVAIITGGATGIGFTIAEVFMRHQCDTVIASRKIDKLKKAAKILEDATGRRCLTVVMDVRKPQEVVHMVEQALSHFGKIDILVNNAAGNFLAPANSLSFNAFKTVVDIDTLGTFNATKAVYDKYMKDHGGVILNISATLQYKGTIFQTHAASAKAAIDAMTRSLAVEWGGQGIRINCLAPGPIENTEGIRKLAGLALTDTKGRYIPLGRMGTREEIGECALFLASGASSFITGTVIVVDGGSWMTSENSMVQAEQVLEQMSKSRL</sequence>
<dbReference type="InterPro" id="IPR036291">
    <property type="entry name" value="NAD(P)-bd_dom_sf"/>
</dbReference>
<comment type="similarity">
    <text evidence="3">Belongs to the short-chain dehydrogenases/reductases (SDR) family. 2,4-dienoyl-CoA reductase subfamily.</text>
</comment>
<gene>
    <name evidence="12" type="primary">LOC100379042</name>
</gene>